<name>A0ABW0SW94_9GAMM</name>
<sequence length="114" mass="11912">MKALNLISSVAAVLFTFASLSVVNYNVDVQPEMGSKISATKVIELAPVNVRPSAAELRAAALLADVDISAIATIPSMNHNDGTGASEPLSLLGSPLAMPYYSFGNSKFGRISKE</sequence>
<dbReference type="EMBL" id="JBHSNG010000007">
    <property type="protein sequence ID" value="MFC5581321.1"/>
    <property type="molecule type" value="Genomic_DNA"/>
</dbReference>
<keyword evidence="2" id="KW-1185">Reference proteome</keyword>
<accession>A0ABW0SW94</accession>
<reference evidence="2" key="1">
    <citation type="journal article" date="2019" name="Int. J. Syst. Evol. Microbiol.">
        <title>The Global Catalogue of Microorganisms (GCM) 10K type strain sequencing project: providing services to taxonomists for standard genome sequencing and annotation.</title>
        <authorList>
            <consortium name="The Broad Institute Genomics Platform"/>
            <consortium name="The Broad Institute Genome Sequencing Center for Infectious Disease"/>
            <person name="Wu L."/>
            <person name="Ma J."/>
        </authorList>
    </citation>
    <scope>NUCLEOTIDE SEQUENCE [LARGE SCALE GENOMIC DNA]</scope>
    <source>
        <strain evidence="2">CGMCC 1.13587</strain>
    </source>
</reference>
<dbReference type="Proteomes" id="UP001596111">
    <property type="component" value="Unassembled WGS sequence"/>
</dbReference>
<protein>
    <submittedName>
        <fullName evidence="1">Uncharacterized protein</fullName>
    </submittedName>
</protein>
<gene>
    <name evidence="1" type="ORF">ACFPPB_09390</name>
</gene>
<dbReference type="RefSeq" id="WP_377326500.1">
    <property type="nucleotide sequence ID" value="NZ_JBHSNG010000007.1"/>
</dbReference>
<organism evidence="1 2">
    <name type="scientific">Rhodanobacter terrae</name>
    <dbReference type="NCBI Taxonomy" id="418647"/>
    <lineage>
        <taxon>Bacteria</taxon>
        <taxon>Pseudomonadati</taxon>
        <taxon>Pseudomonadota</taxon>
        <taxon>Gammaproteobacteria</taxon>
        <taxon>Lysobacterales</taxon>
        <taxon>Rhodanobacteraceae</taxon>
        <taxon>Rhodanobacter</taxon>
    </lineage>
</organism>
<evidence type="ECO:0000313" key="2">
    <source>
        <dbReference type="Proteomes" id="UP001596111"/>
    </source>
</evidence>
<evidence type="ECO:0000313" key="1">
    <source>
        <dbReference type="EMBL" id="MFC5581321.1"/>
    </source>
</evidence>
<proteinExistence type="predicted"/>
<comment type="caution">
    <text evidence="1">The sequence shown here is derived from an EMBL/GenBank/DDBJ whole genome shotgun (WGS) entry which is preliminary data.</text>
</comment>